<dbReference type="KEGG" id="tcx:Tcr_0918"/>
<name>Q31H59_HYDCU</name>
<dbReference type="HOGENOM" id="CLU_152455_0_0_6"/>
<dbReference type="STRING" id="317025.Tcr_0918"/>
<sequence length="114" mass="13086">MNVTFPELQNHPLVHGAEQNDFLKAVLDKHIAEIDTGLVQDLSHISHFATYSGGMTVEKVVYQKDNLYRMDYSYPWEMNWSCADQVDEGLIHDKVRFTVSDTGEIQFKLLVLTP</sequence>
<organism evidence="1">
    <name type="scientific">Hydrogenovibrio crunogenus (strain DSM 25203 / XCL-2)</name>
    <name type="common">Thiomicrospira crunogena</name>
    <dbReference type="NCBI Taxonomy" id="317025"/>
    <lineage>
        <taxon>Bacteria</taxon>
        <taxon>Pseudomonadati</taxon>
        <taxon>Pseudomonadota</taxon>
        <taxon>Gammaproteobacteria</taxon>
        <taxon>Thiotrichales</taxon>
        <taxon>Piscirickettsiaceae</taxon>
        <taxon>Hydrogenovibrio</taxon>
    </lineage>
</organism>
<dbReference type="EMBL" id="CP000109">
    <property type="protein sequence ID" value="ABB41514.1"/>
    <property type="molecule type" value="Genomic_DNA"/>
</dbReference>
<dbReference type="AlphaFoldDB" id="Q31H59"/>
<reference evidence="1" key="1">
    <citation type="submission" date="2006-07" db="EMBL/GenBank/DDBJ databases">
        <title>Complete sequence of Thiomicrospira crunogena XCL-2.</title>
        <authorList>
            <consortium name="US DOE Joint Genome Institute"/>
            <person name="Copeland A."/>
            <person name="Lucas S."/>
            <person name="Lapidus A."/>
            <person name="Barry K."/>
            <person name="Detter J.C."/>
            <person name="Glavina del Rio T."/>
            <person name="Hammon N."/>
            <person name="Israni S."/>
            <person name="Dalin E."/>
            <person name="Tice H."/>
            <person name="Pitluck S."/>
            <person name="Chain P."/>
            <person name="Malfatti S."/>
            <person name="Shin M."/>
            <person name="Vergez L."/>
            <person name="Schmutz J."/>
            <person name="Larimer F."/>
            <person name="Land M."/>
            <person name="Hauser L."/>
            <person name="Kyrpides N."/>
            <person name="Lykidis A."/>
            <person name="Scott K.M."/>
            <person name="Sievert S."/>
            <person name="Kerfeld C."/>
            <person name="Freyermuth S."/>
            <person name="Dobrinski K."/>
            <person name="Boller A."/>
            <person name="Fitzpatrick K."/>
            <person name="Thoma P."/>
            <person name="Moore J."/>
            <person name="Richardson P."/>
        </authorList>
    </citation>
    <scope>NUCLEOTIDE SEQUENCE</scope>
    <source>
        <strain evidence="1">XCL-2</strain>
    </source>
</reference>
<dbReference type="OrthoDB" id="5889969at2"/>
<proteinExistence type="predicted"/>
<accession>Q31H59</accession>
<evidence type="ECO:0000313" key="1">
    <source>
        <dbReference type="EMBL" id="ABB41514.1"/>
    </source>
</evidence>
<protein>
    <submittedName>
        <fullName evidence="1">Uncharacterized protein</fullName>
    </submittedName>
</protein>
<gene>
    <name evidence="1" type="ordered locus">Tcr_0918</name>
</gene>